<dbReference type="InterPro" id="IPR026937">
    <property type="entry name" value="SBNO_Helicase_C_dom"/>
</dbReference>
<dbReference type="SUPFAM" id="SSF52540">
    <property type="entry name" value="P-loop containing nucleoside triphosphate hydrolases"/>
    <property type="match status" value="2"/>
</dbReference>
<dbReference type="EMBL" id="LC738878">
    <property type="protein sequence ID" value="BDT62799.1"/>
    <property type="molecule type" value="Genomic_DNA"/>
</dbReference>
<accession>A0A9C7CFF6</accession>
<protein>
    <submittedName>
        <fullName evidence="3">Wsv026-like protein</fullName>
    </submittedName>
</protein>
<reference evidence="3" key="1">
    <citation type="submission" date="2022-10" db="EMBL/GenBank/DDBJ databases">
        <title>Genome sequences of endogenous nimaviruses in decapod crustaceans.</title>
        <authorList>
            <person name="Kawato S."/>
            <person name="Nozaki R."/>
            <person name="Kondo H."/>
            <person name="Hirono I."/>
        </authorList>
    </citation>
    <scope>NUCLEOTIDE SEQUENCE</scope>
    <source>
        <strain evidence="3">Tokushima2020</strain>
    </source>
</reference>
<organism evidence="3">
    <name type="scientific">Metapenaeus joyneri majanivirus</name>
    <dbReference type="NCBI Taxonomy" id="2984280"/>
    <lineage>
        <taxon>Viruses</taxon>
        <taxon>Viruses incertae sedis</taxon>
        <taxon>Naldaviricetes</taxon>
        <taxon>Nimaviridae</taxon>
    </lineage>
</organism>
<feature type="compositionally biased region" description="Acidic residues" evidence="1">
    <location>
        <begin position="721"/>
        <end position="741"/>
    </location>
</feature>
<evidence type="ECO:0000256" key="1">
    <source>
        <dbReference type="SAM" id="MobiDB-lite"/>
    </source>
</evidence>
<feature type="domain" description="Strawberry notch helicase C" evidence="2">
    <location>
        <begin position="976"/>
        <end position="1137"/>
    </location>
</feature>
<dbReference type="PANTHER" id="PTHR42264">
    <property type="entry name" value="EPHRIN_REC_LIKE DOMAIN-CONTAINING PROTEIN"/>
    <property type="match status" value="1"/>
</dbReference>
<sequence length="1633" mass="188393">MVNNNNNNNSSNKLQQYGNGNIIQWQKDYFPHLFPSKETANRLGLNTFAKPSFIVYESESLLEVGRCKLLSKGGMDKEWVDGYTQPRFLLRPMSLIALQGEAIRLFSVQYYYYRGCLGQATVSLYNNYLHNNDDDNNNNLHNNDADNFNNNLHNNDDNIDNYLHNNENNNNSGRGFIIGDGTGVGKSREIAAMSITAILVEEYIKNKMQYIQPQQQYNVHQEGPLIIWLTCNELLFKSCKQAFNEVLHVPNQQAYCISNITNNGFTIPDLEGNDLYIQFITLKSLLSTHNNEINHICIYGPTIMFLTYNHLMTNFEEIRQITEKFIPCVVICDEFHKAKNISDSLKSIIANHYIKSRKDDNNDRQKRQQQHSLYTIVKDSFYFQKKKDNSRQLQLSVADSFKLFVDILKKKTFFIMSSATPFQSNNDLHIIDHIIRNIAPHYYLLKQCNITPTGINSLEYSTLFLESIIKLLYNKGIYVSRTISTKGIKCSIVQKPVSNANTYMIDEICCYLAEMKNLSKTAYLDMGNIKHYIDNFIKSKKWKSSTELISALKKLTKYINTGTCSDISMGTSYKLVFMSWPDAFNNKGDSSESHYKVYNDFDHDGIEIDNGNDGIEIDNDIDNDGIEIDNDGIEIDNDIDNDGIEIDNDIHNDGIEIDNEIDNDGIEIDNDIDNDGIEIDNDIDNDGIEIDNDIDNDGIEIDNDIDNDGIEIDNDIDNDGIEIDNDIDNDGIEIDNDGIEIDNDRENNNDDDNDDDYDIDNDSENNNNNNDDEENNNNDEEDNKPPKKFQMKNNKINIDESLMNKKDYKNNDNADEYTSRVFASDQYFYLSNQLKVNFAACCVAINKNILLSLKSKNVLKYIRTIRKQKESQKMVVSVEQTGDSFYNHIMNELTKYNNNYDELKTYYNNKTVYIKRLSLLDKAPASHYVVNAYRSLLRILLLDTTYRVLSLQNEKMCFFLLPRLPPPAALMLLEENFVDQIEDGVGDGKYIEVTKRKYEGRLTKDGILKIIPVNTSAKNIYRDFQLFKHSNNVDVAIVGRMGNTGFDFHDSKDNISKARRIHIIADLPHDAISFLQSIGRTHRNNQRSLPKYFLFLTNIPTEKKFIDTLESRVKDSKAGSHGDRYCQNTLSLKRKSNEDDNNNINNNNISNNNYVNDDNNLYIDKVDFLENDLVMKVLGTTLRLLAGEFDLLYVFLKIAKMGYRNGKMFIPLEGLENNGDSKNINNIYLSIILFAFECASILLYKKKKISSSSSSSFLDFSQVAKATVSMIKTKRNKKKVLSHILKCLCYFYDSTIMDFALRGTVTDKRIENVLSIAVVFWEKFSPNIMIKYSHFLKSVKKYELLQLTVRETFIRAAITVFGYSSKEHEKEYLSPPNKIITLSLYDSMGKIISKDDLPNIPILIACNLLNMLKEKNPHLLLDLLNEITPYEKNNKINYNNDKKNFKKKNINNIKYNNNCCDSCLLSLSRLLANRTLTYKQFRNYFMMMPLVEQNLLQSLFSKVQEWLSTERGFSKTCMMRKTEFTFANYTKINQCPHDVSSLYTRLKDNGEPNVGGVSDFEIECQLCEGHENDNYNKINNYNNFKMYLTPKNTIFVNTLFENLLLTNTRNDLIKIKFNNCDIFNLPPVAFYKL</sequence>
<dbReference type="InterPro" id="IPR027417">
    <property type="entry name" value="P-loop_NTPase"/>
</dbReference>
<proteinExistence type="predicted"/>
<evidence type="ECO:0000313" key="3">
    <source>
        <dbReference type="EMBL" id="BDT62799.1"/>
    </source>
</evidence>
<feature type="compositionally biased region" description="Acidic residues" evidence="1">
    <location>
        <begin position="749"/>
        <end position="763"/>
    </location>
</feature>
<feature type="compositionally biased region" description="Acidic residues" evidence="1">
    <location>
        <begin position="770"/>
        <end position="782"/>
    </location>
</feature>
<dbReference type="Pfam" id="PF13871">
    <property type="entry name" value="Helicase_C_4"/>
    <property type="match status" value="1"/>
</dbReference>
<name>A0A9C7CFF6_9VIRU</name>
<evidence type="ECO:0000259" key="2">
    <source>
        <dbReference type="Pfam" id="PF13871"/>
    </source>
</evidence>
<dbReference type="Gene3D" id="3.40.50.300">
    <property type="entry name" value="P-loop containing nucleotide triphosphate hydrolases"/>
    <property type="match status" value="1"/>
</dbReference>
<feature type="region of interest" description="Disordered" evidence="1">
    <location>
        <begin position="721"/>
        <end position="796"/>
    </location>
</feature>